<sequence length="150" mass="15589">MKTTFLASLALLAIATTATADSAISVSDARAFETAPSAMAGGGFFAITNTGTSDDTLIAVLADFPRVQLHTTEFENDIARMVHVDTIPVPAGETVTLEPGGLHVMFMGLQGNPLMAGATIDATLVFEQAGEIPVTFAIVKRDMAGHGKTH</sequence>
<dbReference type="Pfam" id="PF04314">
    <property type="entry name" value="PCuAC"/>
    <property type="match status" value="1"/>
</dbReference>
<proteinExistence type="predicted"/>
<dbReference type="eggNOG" id="COG2847">
    <property type="taxonomic scope" value="Bacteria"/>
</dbReference>
<dbReference type="InterPro" id="IPR036182">
    <property type="entry name" value="PCuAC_sf"/>
</dbReference>
<dbReference type="PANTHER" id="PTHR36302">
    <property type="entry name" value="BLR7088 PROTEIN"/>
    <property type="match status" value="1"/>
</dbReference>
<evidence type="ECO:0000313" key="3">
    <source>
        <dbReference type="Proteomes" id="UP000004507"/>
    </source>
</evidence>
<dbReference type="RefSeq" id="WP_007204663.1">
    <property type="nucleotide sequence ID" value="NZ_CH672414.1"/>
</dbReference>
<evidence type="ECO:0008006" key="4">
    <source>
        <dbReference type="Google" id="ProtNLM"/>
    </source>
</evidence>
<accession>A3V8L8</accession>
<feature type="signal peptide" evidence="1">
    <location>
        <begin position="1"/>
        <end position="20"/>
    </location>
</feature>
<dbReference type="OrthoDB" id="9796962at2"/>
<dbReference type="PANTHER" id="PTHR36302:SF1">
    <property type="entry name" value="COPPER CHAPERONE PCU(A)C"/>
    <property type="match status" value="1"/>
</dbReference>
<name>A3V8L8_9RHOB</name>
<evidence type="ECO:0000256" key="1">
    <source>
        <dbReference type="SAM" id="SignalP"/>
    </source>
</evidence>
<dbReference type="AlphaFoldDB" id="A3V8L8"/>
<organism evidence="2 3">
    <name type="scientific">Yoonia vestfoldensis SKA53</name>
    <dbReference type="NCBI Taxonomy" id="314232"/>
    <lineage>
        <taxon>Bacteria</taxon>
        <taxon>Pseudomonadati</taxon>
        <taxon>Pseudomonadota</taxon>
        <taxon>Alphaproteobacteria</taxon>
        <taxon>Rhodobacterales</taxon>
        <taxon>Paracoccaceae</taxon>
        <taxon>Yoonia</taxon>
    </lineage>
</organism>
<dbReference type="Gene3D" id="2.60.40.1890">
    <property type="entry name" value="PCu(A)C copper chaperone"/>
    <property type="match status" value="1"/>
</dbReference>
<dbReference type="InterPro" id="IPR007410">
    <property type="entry name" value="LpqE-like"/>
</dbReference>
<dbReference type="Proteomes" id="UP000004507">
    <property type="component" value="Unassembled WGS sequence"/>
</dbReference>
<comment type="caution">
    <text evidence="2">The sequence shown here is derived from an EMBL/GenBank/DDBJ whole genome shotgun (WGS) entry which is preliminary data.</text>
</comment>
<dbReference type="STRING" id="314232.SKA53_03534"/>
<keyword evidence="1" id="KW-0732">Signal</keyword>
<dbReference type="InterPro" id="IPR058248">
    <property type="entry name" value="Lxx211020-like"/>
</dbReference>
<gene>
    <name evidence="2" type="ORF">SKA53_03534</name>
</gene>
<protein>
    <recommendedName>
        <fullName evidence="4">Copper chaperone PCu(A)C</fullName>
    </recommendedName>
</protein>
<evidence type="ECO:0000313" key="2">
    <source>
        <dbReference type="EMBL" id="EAQ05449.1"/>
    </source>
</evidence>
<keyword evidence="3" id="KW-1185">Reference proteome</keyword>
<dbReference type="SUPFAM" id="SSF110087">
    <property type="entry name" value="DR1885-like metal-binding protein"/>
    <property type="match status" value="1"/>
</dbReference>
<dbReference type="EMBL" id="AAMS01000009">
    <property type="protein sequence ID" value="EAQ05449.1"/>
    <property type="molecule type" value="Genomic_DNA"/>
</dbReference>
<dbReference type="HOGENOM" id="CLU_100939_2_2_5"/>
<reference evidence="2 3" key="1">
    <citation type="submission" date="2006-01" db="EMBL/GenBank/DDBJ databases">
        <authorList>
            <person name="Hagstrom A."/>
            <person name="Ferriera S."/>
            <person name="Johnson J."/>
            <person name="Kravitz S."/>
            <person name="Halpern A."/>
            <person name="Remington K."/>
            <person name="Beeson K."/>
            <person name="Tran B."/>
            <person name="Rogers Y.-H."/>
            <person name="Friedman R."/>
            <person name="Venter J.C."/>
        </authorList>
    </citation>
    <scope>NUCLEOTIDE SEQUENCE [LARGE SCALE GENOMIC DNA]</scope>
    <source>
        <strain evidence="2 3">SKA53</strain>
    </source>
</reference>
<feature type="chain" id="PRO_5002660113" description="Copper chaperone PCu(A)C" evidence="1">
    <location>
        <begin position="21"/>
        <end position="150"/>
    </location>
</feature>